<name>A0A3B0ZVE3_9ZZZZ</name>
<dbReference type="EMBL" id="UOFP01000303">
    <property type="protein sequence ID" value="VAW89999.1"/>
    <property type="molecule type" value="Genomic_DNA"/>
</dbReference>
<dbReference type="Gene3D" id="3.40.50.720">
    <property type="entry name" value="NAD(P)-binding Rossmann-like Domain"/>
    <property type="match status" value="1"/>
</dbReference>
<dbReference type="PRINTS" id="PR00080">
    <property type="entry name" value="SDRFAMILY"/>
</dbReference>
<dbReference type="EC" id="1.1.1.100" evidence="1"/>
<dbReference type="PANTHER" id="PTHR45458">
    <property type="entry name" value="SHORT-CHAIN DEHYDROGENASE/REDUCTASE SDR"/>
    <property type="match status" value="1"/>
</dbReference>
<dbReference type="InterPro" id="IPR052184">
    <property type="entry name" value="SDR_enzymes"/>
</dbReference>
<dbReference type="AlphaFoldDB" id="A0A3B0ZVE3"/>
<dbReference type="GO" id="GO:0004316">
    <property type="term" value="F:3-oxoacyl-[acyl-carrier-protein] reductase (NADPH) activity"/>
    <property type="evidence" value="ECO:0007669"/>
    <property type="project" value="UniProtKB-EC"/>
</dbReference>
<dbReference type="SUPFAM" id="SSF51735">
    <property type="entry name" value="NAD(P)-binding Rossmann-fold domains"/>
    <property type="match status" value="1"/>
</dbReference>
<organism evidence="1">
    <name type="scientific">hydrothermal vent metagenome</name>
    <dbReference type="NCBI Taxonomy" id="652676"/>
    <lineage>
        <taxon>unclassified sequences</taxon>
        <taxon>metagenomes</taxon>
        <taxon>ecological metagenomes</taxon>
    </lineage>
</organism>
<dbReference type="Pfam" id="PF00106">
    <property type="entry name" value="adh_short"/>
    <property type="match status" value="1"/>
</dbReference>
<gene>
    <name evidence="1" type="ORF">MNBD_GAMMA18-1522</name>
</gene>
<evidence type="ECO:0000313" key="1">
    <source>
        <dbReference type="EMBL" id="VAW89999.1"/>
    </source>
</evidence>
<dbReference type="InterPro" id="IPR036291">
    <property type="entry name" value="NAD(P)-bd_dom_sf"/>
</dbReference>
<protein>
    <submittedName>
        <fullName evidence="1">3-oxoacyl-[acyl-carrier protein] reductase</fullName>
        <ecNumber evidence="1">1.1.1.100</ecNumber>
    </submittedName>
</protein>
<dbReference type="PANTHER" id="PTHR45458:SF1">
    <property type="entry name" value="SHORT CHAIN DEHYDROGENASE"/>
    <property type="match status" value="1"/>
</dbReference>
<proteinExistence type="predicted"/>
<accession>A0A3B0ZVE3</accession>
<dbReference type="PRINTS" id="PR00081">
    <property type="entry name" value="GDHRDH"/>
</dbReference>
<dbReference type="CDD" id="cd05325">
    <property type="entry name" value="carb_red_sniffer_like_SDR_c"/>
    <property type="match status" value="1"/>
</dbReference>
<keyword evidence="1" id="KW-0560">Oxidoreductase</keyword>
<reference evidence="1" key="1">
    <citation type="submission" date="2018-06" db="EMBL/GenBank/DDBJ databases">
        <authorList>
            <person name="Zhirakovskaya E."/>
        </authorList>
    </citation>
    <scope>NUCLEOTIDE SEQUENCE</scope>
</reference>
<sequence>MNVFITGANRGIGLTFAKHYLAQGANVWACYRNSNQSLVALETDKLHLVQWDVTEPSPRQGSLPDSLDLLINNAGIYGPKKQAGQRLEEISAEAMLEVFEVNCVGSLQVTQALLPALVSAKGSIANISSKMGSSDDNSSGSCYAYRAAKAALIIISKSLAIDLAAKGVDVITLHPGWVKTDMTNHNGEITTQVSVDGMSEVIQRIKQYPIGAFVAYDGEVIPY</sequence>
<dbReference type="InterPro" id="IPR002347">
    <property type="entry name" value="SDR_fam"/>
</dbReference>